<comment type="caution">
    <text evidence="8">The sequence shown here is derived from an EMBL/GenBank/DDBJ whole genome shotgun (WGS) entry which is preliminary data.</text>
</comment>
<accession>A0A9Q0YCR7</accession>
<dbReference type="InterPro" id="IPR032675">
    <property type="entry name" value="LRR_dom_sf"/>
</dbReference>
<feature type="compositionally biased region" description="Low complexity" evidence="4">
    <location>
        <begin position="535"/>
        <end position="548"/>
    </location>
</feature>
<dbReference type="SMART" id="SM00365">
    <property type="entry name" value="LRR_SD22"/>
    <property type="match status" value="3"/>
</dbReference>
<name>A0A9Q0YCR7_HOLLE</name>
<evidence type="ECO:0000256" key="6">
    <source>
        <dbReference type="SAM" id="SignalP"/>
    </source>
</evidence>
<proteinExistence type="predicted"/>
<keyword evidence="9" id="KW-1185">Reference proteome</keyword>
<feature type="region of interest" description="Disordered" evidence="4">
    <location>
        <begin position="337"/>
        <end position="363"/>
    </location>
</feature>
<dbReference type="AlphaFoldDB" id="A0A9Q0YCR7"/>
<dbReference type="SMART" id="SM00082">
    <property type="entry name" value="LRRCT"/>
    <property type="match status" value="1"/>
</dbReference>
<feature type="region of interest" description="Disordered" evidence="4">
    <location>
        <begin position="573"/>
        <end position="605"/>
    </location>
</feature>
<dbReference type="SMART" id="SM00369">
    <property type="entry name" value="LRR_TYP"/>
    <property type="match status" value="8"/>
</dbReference>
<evidence type="ECO:0000259" key="7">
    <source>
        <dbReference type="SMART" id="SM00082"/>
    </source>
</evidence>
<sequence length="723" mass="81406">MYPYVLFFIRLLGSIKTVGLQPFDDPPSCRQVCYFDENYNNADCSGVDLREVPTSDGCRQARMLDLSYNRITSLHTNGLLGYDHVKHLDLSSNVVSALEPRSFAGCFSVVYIYLSSNRIEILPNEEFAECNDTLQQLHLERNELVIIESGALKHLTKLTHLFLSHNRLQRLNVTIFEDLRSLESLYLNSNGLTSLDGSLFENLSRLQNLDLSNNGLVVIGDELFSPRCQLVTFILANNLLRNIPNPSCNHCLNRLQTLDIRNNNISDATNITRYIHTTEKLFIDGNPFHCDCSLEDVRVWIQAEVTSRTSSELSCIVPSSGETRLIRSLSDLCPTTTAPLATSSPSSKSSQRQVDKQRTNLPTSGGIFSTKDVKSNKFVEEEDAKDAKLPTVAAEALVIEDGPLSYKGLVVMIMVVAILVFILLLSMIILLAICLCQTNKNVKKMTKAILESRVTPRPLKKVVSRAKEFTSSKLSTDNRERIKFSNEKTNETPLKRPRSPRESTPKELKIDISGTNVRRRTPQSTDKMISNNSPNKITKTKNNQTTSKIDNDFLGSANKNDEERRPFIRKLKYDEITEGSQETDHVNELTSGPEGKDIESKNISENHDYVKEDSLKQSFQEKNSENGSQEQGKNLKLPKIQRKSGGKNDGALKGSDRDKERLNNHNYDRENFNQTKDSESGCQNQGKDVKIRLEESPQKGRERKLGVLKESDCDNINLTSSNC</sequence>
<feature type="compositionally biased region" description="Basic and acidic residues" evidence="4">
    <location>
        <begin position="594"/>
        <end position="605"/>
    </location>
</feature>
<gene>
    <name evidence="8" type="ORF">HOLleu_40008</name>
</gene>
<feature type="signal peptide" evidence="6">
    <location>
        <begin position="1"/>
        <end position="20"/>
    </location>
</feature>
<dbReference type="Proteomes" id="UP001152320">
    <property type="component" value="Chromosome 22"/>
</dbReference>
<evidence type="ECO:0000256" key="4">
    <source>
        <dbReference type="SAM" id="MobiDB-lite"/>
    </source>
</evidence>
<dbReference type="PANTHER" id="PTHR24369:SF210">
    <property type="entry name" value="CHAOPTIN-RELATED"/>
    <property type="match status" value="1"/>
</dbReference>
<reference evidence="8" key="1">
    <citation type="submission" date="2021-10" db="EMBL/GenBank/DDBJ databases">
        <title>Tropical sea cucumber genome reveals ecological adaptation and Cuvierian tubules defense mechanism.</title>
        <authorList>
            <person name="Chen T."/>
        </authorList>
    </citation>
    <scope>NUCLEOTIDE SEQUENCE</scope>
    <source>
        <strain evidence="8">Nanhai2018</strain>
        <tissue evidence="8">Muscle</tissue>
    </source>
</reference>
<dbReference type="OrthoDB" id="6363818at2759"/>
<evidence type="ECO:0000256" key="2">
    <source>
        <dbReference type="ARBA" id="ARBA00022729"/>
    </source>
</evidence>
<feature type="region of interest" description="Disordered" evidence="4">
    <location>
        <begin position="618"/>
        <end position="706"/>
    </location>
</feature>
<dbReference type="InterPro" id="IPR000483">
    <property type="entry name" value="Cys-rich_flank_reg_C"/>
</dbReference>
<feature type="compositionally biased region" description="Polar residues" evidence="4">
    <location>
        <begin position="522"/>
        <end position="534"/>
    </location>
</feature>
<keyword evidence="2 6" id="KW-0732">Signal</keyword>
<keyword evidence="3" id="KW-0677">Repeat</keyword>
<feature type="region of interest" description="Disordered" evidence="4">
    <location>
        <begin position="473"/>
        <end position="506"/>
    </location>
</feature>
<keyword evidence="1" id="KW-0433">Leucine-rich repeat</keyword>
<feature type="compositionally biased region" description="Basic and acidic residues" evidence="4">
    <location>
        <begin position="654"/>
        <end position="679"/>
    </location>
</feature>
<feature type="compositionally biased region" description="Low complexity" evidence="4">
    <location>
        <begin position="337"/>
        <end position="350"/>
    </location>
</feature>
<evidence type="ECO:0000256" key="3">
    <source>
        <dbReference type="ARBA" id="ARBA00022737"/>
    </source>
</evidence>
<dbReference type="InterPro" id="IPR001611">
    <property type="entry name" value="Leu-rich_rpt"/>
</dbReference>
<feature type="transmembrane region" description="Helical" evidence="5">
    <location>
        <begin position="409"/>
        <end position="435"/>
    </location>
</feature>
<evidence type="ECO:0000256" key="1">
    <source>
        <dbReference type="ARBA" id="ARBA00022614"/>
    </source>
</evidence>
<evidence type="ECO:0000313" key="9">
    <source>
        <dbReference type="Proteomes" id="UP001152320"/>
    </source>
</evidence>
<organism evidence="8 9">
    <name type="scientific">Holothuria leucospilota</name>
    <name type="common">Black long sea cucumber</name>
    <name type="synonym">Mertensiothuria leucospilota</name>
    <dbReference type="NCBI Taxonomy" id="206669"/>
    <lineage>
        <taxon>Eukaryota</taxon>
        <taxon>Metazoa</taxon>
        <taxon>Echinodermata</taxon>
        <taxon>Eleutherozoa</taxon>
        <taxon>Echinozoa</taxon>
        <taxon>Holothuroidea</taxon>
        <taxon>Aspidochirotacea</taxon>
        <taxon>Aspidochirotida</taxon>
        <taxon>Holothuriidae</taxon>
        <taxon>Holothuria</taxon>
    </lineage>
</organism>
<evidence type="ECO:0000313" key="8">
    <source>
        <dbReference type="EMBL" id="KAJ8020423.1"/>
    </source>
</evidence>
<dbReference type="EMBL" id="JAIZAY010000022">
    <property type="protein sequence ID" value="KAJ8020423.1"/>
    <property type="molecule type" value="Genomic_DNA"/>
</dbReference>
<dbReference type="Gene3D" id="3.80.10.10">
    <property type="entry name" value="Ribonuclease Inhibitor"/>
    <property type="match status" value="2"/>
</dbReference>
<feature type="domain" description="LRRCT" evidence="7">
    <location>
        <begin position="286"/>
        <end position="334"/>
    </location>
</feature>
<keyword evidence="5" id="KW-0812">Transmembrane</keyword>
<feature type="compositionally biased region" description="Polar residues" evidence="4">
    <location>
        <begin position="618"/>
        <end position="632"/>
    </location>
</feature>
<keyword evidence="5" id="KW-1133">Transmembrane helix</keyword>
<dbReference type="SUPFAM" id="SSF52058">
    <property type="entry name" value="L domain-like"/>
    <property type="match status" value="1"/>
</dbReference>
<feature type="compositionally biased region" description="Basic and acidic residues" evidence="4">
    <location>
        <begin position="687"/>
        <end position="706"/>
    </location>
</feature>
<dbReference type="GO" id="GO:0005886">
    <property type="term" value="C:plasma membrane"/>
    <property type="evidence" value="ECO:0007669"/>
    <property type="project" value="TreeGrafter"/>
</dbReference>
<dbReference type="InterPro" id="IPR050541">
    <property type="entry name" value="LRR_TM_domain-containing"/>
</dbReference>
<dbReference type="PROSITE" id="PS51450">
    <property type="entry name" value="LRR"/>
    <property type="match status" value="3"/>
</dbReference>
<feature type="region of interest" description="Disordered" evidence="4">
    <location>
        <begin position="518"/>
        <end position="561"/>
    </location>
</feature>
<dbReference type="PANTHER" id="PTHR24369">
    <property type="entry name" value="ANTIGEN BSP, PUTATIVE-RELATED"/>
    <property type="match status" value="1"/>
</dbReference>
<keyword evidence="5" id="KW-0472">Membrane</keyword>
<dbReference type="InterPro" id="IPR003591">
    <property type="entry name" value="Leu-rich_rpt_typical-subtyp"/>
</dbReference>
<protein>
    <submittedName>
        <fullName evidence="8">Chondroadherin-like protein</fullName>
    </submittedName>
</protein>
<dbReference type="Pfam" id="PF13855">
    <property type="entry name" value="LRR_8"/>
    <property type="match status" value="2"/>
</dbReference>
<feature type="chain" id="PRO_5040184552" evidence="6">
    <location>
        <begin position="21"/>
        <end position="723"/>
    </location>
</feature>
<evidence type="ECO:0000256" key="5">
    <source>
        <dbReference type="SAM" id="Phobius"/>
    </source>
</evidence>